<evidence type="ECO:0000313" key="3">
    <source>
        <dbReference type="Proteomes" id="UP000199256"/>
    </source>
</evidence>
<evidence type="ECO:0000256" key="1">
    <source>
        <dbReference type="SAM" id="MobiDB-lite"/>
    </source>
</evidence>
<dbReference type="STRING" id="1396821.SAMN05444515_1307"/>
<dbReference type="AlphaFoldDB" id="A0A1H7RW52"/>
<gene>
    <name evidence="2" type="ORF">SAMN05444515_1307</name>
</gene>
<dbReference type="InterPro" id="IPR036515">
    <property type="entry name" value="Transposase_17_sf"/>
</dbReference>
<protein>
    <recommendedName>
        <fullName evidence="4">Transposase</fullName>
    </recommendedName>
</protein>
<name>A0A1H7RW52_9GAMM</name>
<dbReference type="GO" id="GO:0006313">
    <property type="term" value="P:DNA transposition"/>
    <property type="evidence" value="ECO:0007669"/>
    <property type="project" value="InterPro"/>
</dbReference>
<reference evidence="3" key="1">
    <citation type="submission" date="2016-10" db="EMBL/GenBank/DDBJ databases">
        <authorList>
            <person name="Varghese N."/>
            <person name="Submissions S."/>
        </authorList>
    </citation>
    <scope>NUCLEOTIDE SEQUENCE [LARGE SCALE GENOMIC DNA]</scope>
    <source>
        <strain evidence="3">DSM 241</strain>
    </source>
</reference>
<dbReference type="Gene3D" id="3.30.70.1290">
    <property type="entry name" value="Transposase IS200-like"/>
    <property type="match status" value="1"/>
</dbReference>
<dbReference type="Proteomes" id="UP000199256">
    <property type="component" value="Unassembled WGS sequence"/>
</dbReference>
<dbReference type="GO" id="GO:0004803">
    <property type="term" value="F:transposase activity"/>
    <property type="evidence" value="ECO:0007669"/>
    <property type="project" value="InterPro"/>
</dbReference>
<evidence type="ECO:0008006" key="4">
    <source>
        <dbReference type="Google" id="ProtNLM"/>
    </source>
</evidence>
<organism evidence="2 3">
    <name type="scientific">Ectothiorhodospira marina</name>
    <dbReference type="NCBI Taxonomy" id="1396821"/>
    <lineage>
        <taxon>Bacteria</taxon>
        <taxon>Pseudomonadati</taxon>
        <taxon>Pseudomonadota</taxon>
        <taxon>Gammaproteobacteria</taxon>
        <taxon>Chromatiales</taxon>
        <taxon>Ectothiorhodospiraceae</taxon>
        <taxon>Ectothiorhodospira</taxon>
    </lineage>
</organism>
<feature type="compositionally biased region" description="Basic and acidic residues" evidence="1">
    <location>
        <begin position="107"/>
        <end position="116"/>
    </location>
</feature>
<keyword evidence="3" id="KW-1185">Reference proteome</keyword>
<dbReference type="PANTHER" id="PTHR34322">
    <property type="entry name" value="TRANSPOSASE, Y1_TNP DOMAIN-CONTAINING"/>
    <property type="match status" value="1"/>
</dbReference>
<sequence>MARAEEYADEYRGRLHDLSWFMRVLNESIARRANAEDKVRGRFWEGRFKSQALLDEQALLAAMSYVDLNPIRAGVCEGLEDSTHTSIARRLSQPQEEATATQVGEALPEREDDRPPLLHKTNTDAPTDPAIISGIFNSEVLREERVLRSLQPAPLMPFDGTGRFEAGIPFSWPDYVELTQTLGRCVHPSKRGRIPEGTPKLLQRLGMGTETFIAHAFDLFHSFGSAIGAPASLVDLAARRQCRYMRGIRTARDMFGQDLLAAS</sequence>
<dbReference type="PANTHER" id="PTHR34322:SF2">
    <property type="entry name" value="TRANSPOSASE IS200-LIKE DOMAIN-CONTAINING PROTEIN"/>
    <property type="match status" value="1"/>
</dbReference>
<evidence type="ECO:0000313" key="2">
    <source>
        <dbReference type="EMBL" id="SEL64395.1"/>
    </source>
</evidence>
<dbReference type="EMBL" id="FOAA01000030">
    <property type="protein sequence ID" value="SEL64395.1"/>
    <property type="molecule type" value="Genomic_DNA"/>
</dbReference>
<feature type="compositionally biased region" description="Polar residues" evidence="1">
    <location>
        <begin position="92"/>
        <end position="102"/>
    </location>
</feature>
<feature type="region of interest" description="Disordered" evidence="1">
    <location>
        <begin position="86"/>
        <end position="124"/>
    </location>
</feature>
<accession>A0A1H7RW52</accession>
<proteinExistence type="predicted"/>
<dbReference type="SUPFAM" id="SSF143422">
    <property type="entry name" value="Transposase IS200-like"/>
    <property type="match status" value="1"/>
</dbReference>
<dbReference type="GO" id="GO:0003677">
    <property type="term" value="F:DNA binding"/>
    <property type="evidence" value="ECO:0007669"/>
    <property type="project" value="InterPro"/>
</dbReference>